<keyword evidence="5" id="KW-0456">Lyase</keyword>
<comment type="caution">
    <text evidence="5">The sequence shown here is derived from an EMBL/GenBank/DDBJ whole genome shotgun (WGS) entry which is preliminary data.</text>
</comment>
<gene>
    <name evidence="5" type="ORF">BJ992_000043</name>
</gene>
<dbReference type="InterPro" id="IPR001597">
    <property type="entry name" value="ArAA_b-elim_lyase/Thr_aldolase"/>
</dbReference>
<dbReference type="Gene3D" id="3.90.1150.10">
    <property type="entry name" value="Aspartate Aminotransferase, domain 1"/>
    <property type="match status" value="1"/>
</dbReference>
<accession>A0A7X0M407</accession>
<dbReference type="InterPro" id="IPR015424">
    <property type="entry name" value="PyrdxlP-dep_Trfase"/>
</dbReference>
<dbReference type="InterPro" id="IPR015421">
    <property type="entry name" value="PyrdxlP-dep_Trfase_major"/>
</dbReference>
<evidence type="ECO:0000313" key="5">
    <source>
        <dbReference type="EMBL" id="MBB6470612.1"/>
    </source>
</evidence>
<dbReference type="Gene3D" id="3.40.640.10">
    <property type="entry name" value="Type I PLP-dependent aspartate aminotransferase-like (Major domain)"/>
    <property type="match status" value="1"/>
</dbReference>
<evidence type="ECO:0000256" key="3">
    <source>
        <dbReference type="ARBA" id="ARBA00022898"/>
    </source>
</evidence>
<dbReference type="SUPFAM" id="SSF53383">
    <property type="entry name" value="PLP-dependent transferases"/>
    <property type="match status" value="1"/>
</dbReference>
<dbReference type="RefSeq" id="WP_343072425.1">
    <property type="nucleotide sequence ID" value="NZ_BAAALO010000006.1"/>
</dbReference>
<keyword evidence="3" id="KW-0663">Pyridoxal phosphate</keyword>
<keyword evidence="6" id="KW-1185">Reference proteome</keyword>
<evidence type="ECO:0000256" key="1">
    <source>
        <dbReference type="ARBA" id="ARBA00001933"/>
    </source>
</evidence>
<dbReference type="GO" id="GO:0004793">
    <property type="term" value="F:threonine aldolase activity"/>
    <property type="evidence" value="ECO:0007669"/>
    <property type="project" value="UniProtKB-EC"/>
</dbReference>
<protein>
    <submittedName>
        <fullName evidence="5">Threonine aldolase</fullName>
        <ecNumber evidence="5">4.1.2.5</ecNumber>
    </submittedName>
</protein>
<name>A0A7X0M407_9ACTN</name>
<dbReference type="Pfam" id="PF01212">
    <property type="entry name" value="Beta_elim_lyase"/>
    <property type="match status" value="1"/>
</dbReference>
<sequence>MIESRYAKSFASDNHAGVHPAVMEAITAANTGDAPAYGDDEWTAALDDRIRAEFGAHASGFVVLNGTGANMISLSMMLTRRYEAIICPETAHIATHETGASERVLGAKLITVPAPDGKLTPGDVTSRLDVRGNISYVQPKVVSISEVTELGTCYTPDEIASLAQAAHDNDMLLHVDGARLANAAAYLGCSLRALTTDAGVDVVSFGGSKNGGLLGEAVITLRPELAEAAPYLRRQTLQLGSKMRYISAQLTTLLTDELWLRNAGHANAMARRLAAAVSDLPGLDIQYPVESNAVFAALPLEAITALQSRFLFHVWEGSVVRWMTSFNTSPDDVDTFARAIHDTLKP</sequence>
<dbReference type="PANTHER" id="PTHR48097">
    <property type="entry name" value="L-THREONINE ALDOLASE-RELATED"/>
    <property type="match status" value="1"/>
</dbReference>
<evidence type="ECO:0000256" key="2">
    <source>
        <dbReference type="ARBA" id="ARBA00006966"/>
    </source>
</evidence>
<dbReference type="GO" id="GO:0006520">
    <property type="term" value="P:amino acid metabolic process"/>
    <property type="evidence" value="ECO:0007669"/>
    <property type="project" value="InterPro"/>
</dbReference>
<organism evidence="5 6">
    <name type="scientific">Sphaerisporangium rubeum</name>
    <dbReference type="NCBI Taxonomy" id="321317"/>
    <lineage>
        <taxon>Bacteria</taxon>
        <taxon>Bacillati</taxon>
        <taxon>Actinomycetota</taxon>
        <taxon>Actinomycetes</taxon>
        <taxon>Streptosporangiales</taxon>
        <taxon>Streptosporangiaceae</taxon>
        <taxon>Sphaerisporangium</taxon>
    </lineage>
</organism>
<reference evidence="5 6" key="1">
    <citation type="submission" date="2020-08" db="EMBL/GenBank/DDBJ databases">
        <title>Sequencing the genomes of 1000 actinobacteria strains.</title>
        <authorList>
            <person name="Klenk H.-P."/>
        </authorList>
    </citation>
    <scope>NUCLEOTIDE SEQUENCE [LARGE SCALE GENOMIC DNA]</scope>
    <source>
        <strain evidence="5 6">DSM 44936</strain>
    </source>
</reference>
<comment type="cofactor">
    <cofactor evidence="1">
        <name>pyridoxal 5'-phosphate</name>
        <dbReference type="ChEBI" id="CHEBI:597326"/>
    </cofactor>
</comment>
<dbReference type="Proteomes" id="UP000555564">
    <property type="component" value="Unassembled WGS sequence"/>
</dbReference>
<dbReference type="PANTHER" id="PTHR48097:SF5">
    <property type="entry name" value="LOW SPECIFICITY L-THREONINE ALDOLASE"/>
    <property type="match status" value="1"/>
</dbReference>
<proteinExistence type="inferred from homology"/>
<evidence type="ECO:0000259" key="4">
    <source>
        <dbReference type="Pfam" id="PF01212"/>
    </source>
</evidence>
<evidence type="ECO:0000313" key="6">
    <source>
        <dbReference type="Proteomes" id="UP000555564"/>
    </source>
</evidence>
<dbReference type="InterPro" id="IPR015422">
    <property type="entry name" value="PyrdxlP-dep_Trfase_small"/>
</dbReference>
<dbReference type="EC" id="4.1.2.5" evidence="5"/>
<dbReference type="CDD" id="cd06502">
    <property type="entry name" value="TA_like"/>
    <property type="match status" value="1"/>
</dbReference>
<feature type="domain" description="Aromatic amino acid beta-eliminating lyase/threonine aldolase" evidence="4">
    <location>
        <begin position="10"/>
        <end position="295"/>
    </location>
</feature>
<dbReference type="AlphaFoldDB" id="A0A7X0M407"/>
<comment type="similarity">
    <text evidence="2">Belongs to the threonine aldolase family.</text>
</comment>
<dbReference type="EMBL" id="JACHIU010000001">
    <property type="protein sequence ID" value="MBB6470612.1"/>
    <property type="molecule type" value="Genomic_DNA"/>
</dbReference>